<dbReference type="AlphaFoldDB" id="A0A2U1ANV1"/>
<protein>
    <recommendedName>
        <fullName evidence="3">Glycosyl hydrolase-like 10 domain-containing protein</fullName>
    </recommendedName>
</protein>
<dbReference type="RefSeq" id="WP_116885159.1">
    <property type="nucleotide sequence ID" value="NZ_CABMMC010000104.1"/>
</dbReference>
<dbReference type="InterPro" id="IPR017853">
    <property type="entry name" value="GH"/>
</dbReference>
<name>A0A2U1ANV1_9BACT</name>
<organism evidence="1 2">
    <name type="scientific">Victivallis vadensis</name>
    <dbReference type="NCBI Taxonomy" id="172901"/>
    <lineage>
        <taxon>Bacteria</taxon>
        <taxon>Pseudomonadati</taxon>
        <taxon>Lentisphaerota</taxon>
        <taxon>Lentisphaeria</taxon>
        <taxon>Victivallales</taxon>
        <taxon>Victivallaceae</taxon>
        <taxon>Victivallis</taxon>
    </lineage>
</organism>
<dbReference type="OrthoDB" id="906017at2"/>
<evidence type="ECO:0000313" key="2">
    <source>
        <dbReference type="Proteomes" id="UP000245959"/>
    </source>
</evidence>
<keyword evidence="2" id="KW-1185">Reference proteome</keyword>
<sequence>MSLYINDDAWCFFANRSGAPWHSPIVETMDEAGLKRHIDYYAVPGVTGILFNPNAMRAFFDSRAFEPLWKGLEEGDDGKARYQGRELETRCGAPEDFATLCRNVKALFQNVKDPYRFRYDYCRKKGVEMWISMRMNDVHYADDPTRIMHGELWRDHPEYRRAAYKEKYSFWFSQCLDYGEKAVWDHHFTLVREYFERFEMDGFELDWMRSPFYFKPGFAEPNCGLLTEFMRGVKHLAREAAGRRGHPVKINVRVPSHPEEALYAGLDVVNWCREGLADMVTPSPYFQTSESGLPVKLWRRLLPDGVALLPCLEQHVGSSLPVRMKSTPEIDTGFASSYYQQGADGIYLFNHLYRDSINNWESQRKLYTFLGSACALSRKSRRHVATYHECMVEGISGRAAFDDNIPANGSVSVRLNGGSIPAGSESRVLLGTAVPLPGSAEIRLNTVVCMPAPPPAPLPLPEVPLELNAFSVPAGTLHDGENLIEIINRSDAEIRLRWAEIHIRVGE</sequence>
<evidence type="ECO:0000313" key="1">
    <source>
        <dbReference type="EMBL" id="PVY38102.1"/>
    </source>
</evidence>
<dbReference type="EMBL" id="QEKH01000028">
    <property type="protein sequence ID" value="PVY38102.1"/>
    <property type="molecule type" value="Genomic_DNA"/>
</dbReference>
<dbReference type="Proteomes" id="UP000245959">
    <property type="component" value="Unassembled WGS sequence"/>
</dbReference>
<reference evidence="1 2" key="1">
    <citation type="submission" date="2018-04" db="EMBL/GenBank/DDBJ databases">
        <title>Genomic Encyclopedia of Type Strains, Phase IV (KMG-IV): sequencing the most valuable type-strain genomes for metagenomic binning, comparative biology and taxonomic classification.</title>
        <authorList>
            <person name="Goeker M."/>
        </authorList>
    </citation>
    <scope>NUCLEOTIDE SEQUENCE [LARGE SCALE GENOMIC DNA]</scope>
    <source>
        <strain evidence="1 2">DSM 14823</strain>
    </source>
</reference>
<dbReference type="GeneID" id="78296441"/>
<proteinExistence type="predicted"/>
<accession>A0A2U1ANV1</accession>
<dbReference type="SUPFAM" id="SSF51445">
    <property type="entry name" value="(Trans)glycosidases"/>
    <property type="match status" value="1"/>
</dbReference>
<evidence type="ECO:0008006" key="3">
    <source>
        <dbReference type="Google" id="ProtNLM"/>
    </source>
</evidence>
<gene>
    <name evidence="1" type="ORF">C8D82_1282</name>
</gene>
<comment type="caution">
    <text evidence="1">The sequence shown here is derived from an EMBL/GenBank/DDBJ whole genome shotgun (WGS) entry which is preliminary data.</text>
</comment>